<gene>
    <name evidence="1" type="ORF">BV22DRAFT_1134704</name>
</gene>
<comment type="caution">
    <text evidence="1">The sequence shown here is derived from an EMBL/GenBank/DDBJ whole genome shotgun (WGS) entry which is preliminary data.</text>
</comment>
<proteinExistence type="predicted"/>
<keyword evidence="2" id="KW-1185">Reference proteome</keyword>
<dbReference type="EMBL" id="MU266814">
    <property type="protein sequence ID" value="KAH7918279.1"/>
    <property type="molecule type" value="Genomic_DNA"/>
</dbReference>
<organism evidence="1 2">
    <name type="scientific">Leucogyrophana mollusca</name>
    <dbReference type="NCBI Taxonomy" id="85980"/>
    <lineage>
        <taxon>Eukaryota</taxon>
        <taxon>Fungi</taxon>
        <taxon>Dikarya</taxon>
        <taxon>Basidiomycota</taxon>
        <taxon>Agaricomycotina</taxon>
        <taxon>Agaricomycetes</taxon>
        <taxon>Agaricomycetidae</taxon>
        <taxon>Boletales</taxon>
        <taxon>Boletales incertae sedis</taxon>
        <taxon>Leucogyrophana</taxon>
    </lineage>
</organism>
<accession>A0ACB8AYM1</accession>
<evidence type="ECO:0000313" key="1">
    <source>
        <dbReference type="EMBL" id="KAH7918279.1"/>
    </source>
</evidence>
<name>A0ACB8AYM1_9AGAM</name>
<protein>
    <submittedName>
        <fullName evidence="1">Uncharacterized protein</fullName>
    </submittedName>
</protein>
<dbReference type="Proteomes" id="UP000790709">
    <property type="component" value="Unassembled WGS sequence"/>
</dbReference>
<reference evidence="1" key="1">
    <citation type="journal article" date="2021" name="New Phytol.">
        <title>Evolutionary innovations through gain and loss of genes in the ectomycorrhizal Boletales.</title>
        <authorList>
            <person name="Wu G."/>
            <person name="Miyauchi S."/>
            <person name="Morin E."/>
            <person name="Kuo A."/>
            <person name="Drula E."/>
            <person name="Varga T."/>
            <person name="Kohler A."/>
            <person name="Feng B."/>
            <person name="Cao Y."/>
            <person name="Lipzen A."/>
            <person name="Daum C."/>
            <person name="Hundley H."/>
            <person name="Pangilinan J."/>
            <person name="Johnson J."/>
            <person name="Barry K."/>
            <person name="LaButti K."/>
            <person name="Ng V."/>
            <person name="Ahrendt S."/>
            <person name="Min B."/>
            <person name="Choi I.G."/>
            <person name="Park H."/>
            <person name="Plett J.M."/>
            <person name="Magnuson J."/>
            <person name="Spatafora J.W."/>
            <person name="Nagy L.G."/>
            <person name="Henrissat B."/>
            <person name="Grigoriev I.V."/>
            <person name="Yang Z.L."/>
            <person name="Xu J."/>
            <person name="Martin F.M."/>
        </authorList>
    </citation>
    <scope>NUCLEOTIDE SEQUENCE</scope>
    <source>
        <strain evidence="1">KUC20120723A-06</strain>
    </source>
</reference>
<evidence type="ECO:0000313" key="2">
    <source>
        <dbReference type="Proteomes" id="UP000790709"/>
    </source>
</evidence>
<sequence>MPRFQWRGKAKTSSKSSTQETQSHENTLAALSSVIAVLDTTKDLVPIDIAKGVLSTLSSILTTVKNTMQNEDDFAEIIGRCRKMGSFIERTTCGKSEGDIGPALVRALSELKSFLDGIEGIVKKKEQRKLHFRFISASVDRESIAKFKEQLDSFLQMWDLELAVHVDMTLSKVDGKIDNVDTKIDKVGMGIEQILQGTVLMKLDEPDREPPPGPPAMFFGRDDLVRDAVETLSDHHVVLVGSGGIGKSTIAKAILNEGTIVARFQDRRFFVSFDNIDASQITLDTFIQRITDVLGVKSARLGAIRAYLADKNVLIVLDNAETFQEAASGSDRIAEAIDELGALPSVRIILTTRNRRVSTNLRRIVIDVPALDPSAARETFTQIYGTNGSPAIIDKLLKDLDFHALSINLLAHIATENQWTLDRLTSEWKKQQTELLEVGDGKLQNLSVTIELSLASSSIKQLGNDARHVMQVAAFLPQGINEKNLEGLFPTIPNIRFIIDALCRLSLMYRKTEAYAMLSPIRIHISNAHQVRDTLPLDLTHVRNHYYAQLGDRGAWITTEDANVERLIAHDFFQATAKDIASIYHACSQFLLLLVVHKPRPTSLRTAILGEPDCTFHLVDRDACVYFLGHLAAALRDNKEAINLFATAKRLFAHYRSHELTANCLEQVATQYSIFGNVSAAEQTLQEALNLRREYHILRPDDEARINLDLGDAMMHKGRLQEALTLFRSAREYFDSTGDANNIAYAAERQGEAEWHSGNYAAARQHFETRLDLATRTNNNVGHGWSLVQLARAEARDGNYMEARKLLEEAFALAPKGSDVGYACRILQAQAALASDQGHFDRARDILTRAFDEMATHGWQSAETIAMTNDCSARNELFAGDFEKAKELFLGVVDSSDEISDFELQTRSSRALGEIALLEGDNAGARKWFTKTKSLCDDTGRHPDFLYVGNEHTQLKEEHNGWRLFLEGRLPSA</sequence>